<dbReference type="EMBL" id="BMAT01000906">
    <property type="protein sequence ID" value="GFR75649.1"/>
    <property type="molecule type" value="Genomic_DNA"/>
</dbReference>
<keyword evidence="1" id="KW-0472">Membrane</keyword>
<proteinExistence type="predicted"/>
<keyword evidence="1" id="KW-0812">Transmembrane</keyword>
<reference evidence="2 3" key="1">
    <citation type="journal article" date="2021" name="Elife">
        <title>Chloroplast acquisition without the gene transfer in kleptoplastic sea slugs, Plakobranchus ocellatus.</title>
        <authorList>
            <person name="Maeda T."/>
            <person name="Takahashi S."/>
            <person name="Yoshida T."/>
            <person name="Shimamura S."/>
            <person name="Takaki Y."/>
            <person name="Nagai Y."/>
            <person name="Toyoda A."/>
            <person name="Suzuki Y."/>
            <person name="Arimoto A."/>
            <person name="Ishii H."/>
            <person name="Satoh N."/>
            <person name="Nishiyama T."/>
            <person name="Hasebe M."/>
            <person name="Maruyama T."/>
            <person name="Minagawa J."/>
            <person name="Obokata J."/>
            <person name="Shigenobu S."/>
        </authorList>
    </citation>
    <scope>NUCLEOTIDE SEQUENCE [LARGE SCALE GENOMIC DNA]</scope>
</reference>
<feature type="transmembrane region" description="Helical" evidence="1">
    <location>
        <begin position="98"/>
        <end position="114"/>
    </location>
</feature>
<evidence type="ECO:0000313" key="3">
    <source>
        <dbReference type="Proteomes" id="UP000762676"/>
    </source>
</evidence>
<dbReference type="Proteomes" id="UP000762676">
    <property type="component" value="Unassembled WGS sequence"/>
</dbReference>
<evidence type="ECO:0000313" key="2">
    <source>
        <dbReference type="EMBL" id="GFR75649.1"/>
    </source>
</evidence>
<evidence type="ECO:0000256" key="1">
    <source>
        <dbReference type="SAM" id="Phobius"/>
    </source>
</evidence>
<comment type="caution">
    <text evidence="2">The sequence shown here is derived from an EMBL/GenBank/DDBJ whole genome shotgun (WGS) entry which is preliminary data.</text>
</comment>
<gene>
    <name evidence="2" type="ORF">ElyMa_000460600</name>
</gene>
<dbReference type="AlphaFoldDB" id="A0AAV4FRB1"/>
<name>A0AAV4FRB1_9GAST</name>
<sequence length="128" mass="14857">MYRHNGLNSTTLGSVQTSLKFGTLNTGLERNKNIRVCRLKKRKRVKRGEDGVMRKQSLIVRGRSVVTRTSEKRDSKIDTALPNYQNACHIRFVTHRPVLLLLSFSSSTFFFLFFKSNPFFKLWFLGRG</sequence>
<accession>A0AAV4FRB1</accession>
<organism evidence="2 3">
    <name type="scientific">Elysia marginata</name>
    <dbReference type="NCBI Taxonomy" id="1093978"/>
    <lineage>
        <taxon>Eukaryota</taxon>
        <taxon>Metazoa</taxon>
        <taxon>Spiralia</taxon>
        <taxon>Lophotrochozoa</taxon>
        <taxon>Mollusca</taxon>
        <taxon>Gastropoda</taxon>
        <taxon>Heterobranchia</taxon>
        <taxon>Euthyneura</taxon>
        <taxon>Panpulmonata</taxon>
        <taxon>Sacoglossa</taxon>
        <taxon>Placobranchoidea</taxon>
        <taxon>Plakobranchidae</taxon>
        <taxon>Elysia</taxon>
    </lineage>
</organism>
<evidence type="ECO:0008006" key="4">
    <source>
        <dbReference type="Google" id="ProtNLM"/>
    </source>
</evidence>
<keyword evidence="3" id="KW-1185">Reference proteome</keyword>
<keyword evidence="1" id="KW-1133">Transmembrane helix</keyword>
<protein>
    <recommendedName>
        <fullName evidence="4">Transmembrane protein</fullName>
    </recommendedName>
</protein>